<name>A0A410RKR0_CORCK</name>
<accession>A0A410RKR0</accession>
<proteinExistence type="predicted"/>
<sequence length="83" mass="8793">MPLQVEGSEPIPVELAQRIAANCANLAAQTVFSSTTPVTALGLACEEFRNTLTIALDAAVVGSRVRQQCHPATLSFKSKARKP</sequence>
<dbReference type="RefSeq" id="WP_128794796.1">
    <property type="nucleotide sequence ID" value="NZ_CP034669.1"/>
</dbReference>
<evidence type="ECO:0000313" key="1">
    <source>
        <dbReference type="EMBL" id="QAT82466.1"/>
    </source>
</evidence>
<organism evidence="1 2">
    <name type="scientific">Corallococcus coralloides</name>
    <name type="common">Myxococcus coralloides</name>
    <dbReference type="NCBI Taxonomy" id="184914"/>
    <lineage>
        <taxon>Bacteria</taxon>
        <taxon>Pseudomonadati</taxon>
        <taxon>Myxococcota</taxon>
        <taxon>Myxococcia</taxon>
        <taxon>Myxococcales</taxon>
        <taxon>Cystobacterineae</taxon>
        <taxon>Myxococcaceae</taxon>
        <taxon>Corallococcus</taxon>
    </lineage>
</organism>
<dbReference type="AlphaFoldDB" id="A0A410RKR0"/>
<evidence type="ECO:0000313" key="2">
    <source>
        <dbReference type="Proteomes" id="UP000288758"/>
    </source>
</evidence>
<gene>
    <name evidence="1" type="ORF">EJ065_0861</name>
</gene>
<reference evidence="1 2" key="1">
    <citation type="submission" date="2018-12" db="EMBL/GenBank/DDBJ databases">
        <title>Complete Genome Sequence of the Corallopyronin A producing Myxobacterium Corallococcus coralloides B035.</title>
        <authorList>
            <person name="Bouhired S.M."/>
            <person name="Rupp O."/>
            <person name="Blom J."/>
            <person name="Schaeberle T.F."/>
            <person name="Kehraus S."/>
            <person name="Schiefer A."/>
            <person name="Pfarr K."/>
            <person name="Goesmann A."/>
            <person name="Hoerauf A."/>
            <person name="Koenig G.M."/>
        </authorList>
    </citation>
    <scope>NUCLEOTIDE SEQUENCE [LARGE SCALE GENOMIC DNA]</scope>
    <source>
        <strain evidence="1 2">B035</strain>
    </source>
</reference>
<dbReference type="Proteomes" id="UP000288758">
    <property type="component" value="Chromosome"/>
</dbReference>
<dbReference type="EMBL" id="CP034669">
    <property type="protein sequence ID" value="QAT82466.1"/>
    <property type="molecule type" value="Genomic_DNA"/>
</dbReference>
<protein>
    <submittedName>
        <fullName evidence="1">Uncharacterized protein</fullName>
    </submittedName>
</protein>